<sequence length="60" mass="6706">MKGYGTKENGIGKQYLLIEYNPDEPAELGECDILKAQRKGSDRYIPFVCKIGNIKVGNND</sequence>
<accession>A0ABS9CFL5</accession>
<protein>
    <submittedName>
        <fullName evidence="1">Uncharacterized protein</fullName>
    </submittedName>
</protein>
<reference evidence="1 2" key="1">
    <citation type="submission" date="2020-12" db="EMBL/GenBank/DDBJ databases">
        <title>Whole genome sequences of gut porcine anaerobes.</title>
        <authorList>
            <person name="Kubasova T."/>
            <person name="Jahodarova E."/>
            <person name="Rychlik I."/>
        </authorList>
    </citation>
    <scope>NUCLEOTIDE SEQUENCE [LARGE SCALE GENOMIC DNA]</scope>
    <source>
        <strain evidence="1 2">An925</strain>
    </source>
</reference>
<comment type="caution">
    <text evidence="1">The sequence shown here is derived from an EMBL/GenBank/DDBJ whole genome shotgun (WGS) entry which is preliminary data.</text>
</comment>
<organism evidence="1 2">
    <name type="scientific">Xylanibacter brevis</name>
    <dbReference type="NCBI Taxonomy" id="83231"/>
    <lineage>
        <taxon>Bacteria</taxon>
        <taxon>Pseudomonadati</taxon>
        <taxon>Bacteroidota</taxon>
        <taxon>Bacteroidia</taxon>
        <taxon>Bacteroidales</taxon>
        <taxon>Prevotellaceae</taxon>
        <taxon>Xylanibacter</taxon>
    </lineage>
</organism>
<proteinExistence type="predicted"/>
<evidence type="ECO:0000313" key="2">
    <source>
        <dbReference type="Proteomes" id="UP001200470"/>
    </source>
</evidence>
<name>A0ABS9CFL5_9BACT</name>
<dbReference type="Proteomes" id="UP001200470">
    <property type="component" value="Unassembled WGS sequence"/>
</dbReference>
<dbReference type="RefSeq" id="WP_094391077.1">
    <property type="nucleotide sequence ID" value="NZ_JADYTN010000013.1"/>
</dbReference>
<gene>
    <name evidence="1" type="ORF">I6E12_07085</name>
</gene>
<evidence type="ECO:0000313" key="1">
    <source>
        <dbReference type="EMBL" id="MCF2563873.1"/>
    </source>
</evidence>
<keyword evidence="2" id="KW-1185">Reference proteome</keyword>
<dbReference type="EMBL" id="JADYTN010000013">
    <property type="protein sequence ID" value="MCF2563873.1"/>
    <property type="molecule type" value="Genomic_DNA"/>
</dbReference>